<keyword evidence="3" id="KW-0378">Hydrolase</keyword>
<name>A0A1I2TRD3_9SPHI</name>
<dbReference type="AlphaFoldDB" id="A0A1I2TRD3"/>
<dbReference type="OrthoDB" id="9788539at2"/>
<dbReference type="PIRSF" id="PIRSF016557">
    <property type="entry name" value="Caps_synth_CpsB"/>
    <property type="match status" value="1"/>
</dbReference>
<reference evidence="5 6" key="1">
    <citation type="submission" date="2016-10" db="EMBL/GenBank/DDBJ databases">
        <authorList>
            <person name="de Groot N.N."/>
        </authorList>
    </citation>
    <scope>NUCLEOTIDE SEQUENCE [LARGE SCALE GENOMIC DNA]</scope>
    <source>
        <strain evidence="5 6">DSM 18684</strain>
    </source>
</reference>
<comment type="similarity">
    <text evidence="1">Belongs to the metallo-dependent hydrolases superfamily. CpsB/CapC family.</text>
</comment>
<evidence type="ECO:0000256" key="3">
    <source>
        <dbReference type="ARBA" id="ARBA00022801"/>
    </source>
</evidence>
<proteinExistence type="inferred from homology"/>
<dbReference type="RefSeq" id="WP_090992014.1">
    <property type="nucleotide sequence ID" value="NZ_FOPP01000001.1"/>
</dbReference>
<dbReference type="InterPro" id="IPR016195">
    <property type="entry name" value="Pol/histidinol_Pase-like"/>
</dbReference>
<dbReference type="PANTHER" id="PTHR39181:SF1">
    <property type="entry name" value="TYROSINE-PROTEIN PHOSPHATASE YWQE"/>
    <property type="match status" value="1"/>
</dbReference>
<dbReference type="GO" id="GO:0004725">
    <property type="term" value="F:protein tyrosine phosphatase activity"/>
    <property type="evidence" value="ECO:0007669"/>
    <property type="project" value="UniProtKB-EC"/>
</dbReference>
<dbReference type="Gene3D" id="3.20.20.140">
    <property type="entry name" value="Metal-dependent hydrolases"/>
    <property type="match status" value="1"/>
</dbReference>
<dbReference type="EMBL" id="FOPP01000001">
    <property type="protein sequence ID" value="SFG67470.1"/>
    <property type="molecule type" value="Genomic_DNA"/>
</dbReference>
<sequence>MFGLFKKKRKEPEIDFSVIGTDMHSHIIPGIDDGARTIEDSIALARRFKALGYKKLIASPHVMADYFRNSPDTIRRGLDVLRKGLLQNQIDLEVEAAAEYYMDETFEKKIKEKTVLTFGDNYLLFELSFINYPANIHDMIKLMQDSGYKPVLAHPERYPYFHGSVDNYIRIKEQDCNLQINAIALTGYYGPGPKKLAEEIIENNLVDFVGSDMHHLRHADALKESLYTPGLQELLSGKLKNTLL</sequence>
<protein>
    <recommendedName>
        <fullName evidence="2">protein-tyrosine-phosphatase</fullName>
        <ecNumber evidence="2">3.1.3.48</ecNumber>
    </recommendedName>
</protein>
<accession>A0A1I2TRD3</accession>
<evidence type="ECO:0000256" key="2">
    <source>
        <dbReference type="ARBA" id="ARBA00013064"/>
    </source>
</evidence>
<dbReference type="EC" id="3.1.3.48" evidence="2"/>
<evidence type="ECO:0000256" key="4">
    <source>
        <dbReference type="ARBA" id="ARBA00051722"/>
    </source>
</evidence>
<gene>
    <name evidence="5" type="ORF">SAMN04489864_101550</name>
</gene>
<organism evidence="5 6">
    <name type="scientific">Pedobacter insulae</name>
    <dbReference type="NCBI Taxonomy" id="414048"/>
    <lineage>
        <taxon>Bacteria</taxon>
        <taxon>Pseudomonadati</taxon>
        <taxon>Bacteroidota</taxon>
        <taxon>Sphingobacteriia</taxon>
        <taxon>Sphingobacteriales</taxon>
        <taxon>Sphingobacteriaceae</taxon>
        <taxon>Pedobacter</taxon>
    </lineage>
</organism>
<dbReference type="Pfam" id="PF19567">
    <property type="entry name" value="CpsB_CapC"/>
    <property type="match status" value="1"/>
</dbReference>
<dbReference type="SUPFAM" id="SSF89550">
    <property type="entry name" value="PHP domain-like"/>
    <property type="match status" value="1"/>
</dbReference>
<dbReference type="GO" id="GO:0030145">
    <property type="term" value="F:manganese ion binding"/>
    <property type="evidence" value="ECO:0007669"/>
    <property type="project" value="InterPro"/>
</dbReference>
<comment type="catalytic activity">
    <reaction evidence="4">
        <text>O-phospho-L-tyrosyl-[protein] + H2O = L-tyrosyl-[protein] + phosphate</text>
        <dbReference type="Rhea" id="RHEA:10684"/>
        <dbReference type="Rhea" id="RHEA-COMP:10136"/>
        <dbReference type="Rhea" id="RHEA-COMP:20101"/>
        <dbReference type="ChEBI" id="CHEBI:15377"/>
        <dbReference type="ChEBI" id="CHEBI:43474"/>
        <dbReference type="ChEBI" id="CHEBI:46858"/>
        <dbReference type="ChEBI" id="CHEBI:61978"/>
        <dbReference type="EC" id="3.1.3.48"/>
    </reaction>
</comment>
<dbReference type="PANTHER" id="PTHR39181">
    <property type="entry name" value="TYROSINE-PROTEIN PHOSPHATASE YWQE"/>
    <property type="match status" value="1"/>
</dbReference>
<evidence type="ECO:0000256" key="1">
    <source>
        <dbReference type="ARBA" id="ARBA00005750"/>
    </source>
</evidence>
<dbReference type="Proteomes" id="UP000199666">
    <property type="component" value="Unassembled WGS sequence"/>
</dbReference>
<evidence type="ECO:0000313" key="6">
    <source>
        <dbReference type="Proteomes" id="UP000199666"/>
    </source>
</evidence>
<evidence type="ECO:0000313" key="5">
    <source>
        <dbReference type="EMBL" id="SFG67470.1"/>
    </source>
</evidence>
<dbReference type="InterPro" id="IPR016667">
    <property type="entry name" value="Caps_polysacc_synth_CpsB/CapC"/>
</dbReference>
<keyword evidence="6" id="KW-1185">Reference proteome</keyword>
<dbReference type="STRING" id="414048.SAMN04489864_101550"/>